<dbReference type="EMBL" id="AP024086">
    <property type="protein sequence ID" value="BCL59888.1"/>
    <property type="molecule type" value="Genomic_DNA"/>
</dbReference>
<dbReference type="RefSeq" id="WP_228856065.1">
    <property type="nucleotide sequence ID" value="NZ_AP024086.1"/>
</dbReference>
<dbReference type="KEGG" id="dbk:DGMP_05810"/>
<feature type="domain" description="NapC/NirT cytochrome c N-terminal" evidence="1">
    <location>
        <begin position="8"/>
        <end position="163"/>
    </location>
</feature>
<reference evidence="2" key="1">
    <citation type="submission" date="2020-09" db="EMBL/GenBank/DDBJ databases">
        <title>Desulfogranum mesoprofundum gen. nov., sp. nov., a novel mesophilic, sulfate-reducing chemolithoautotroph isolated from a deep-sea hydrothermal vent chimney in the Suiyo Seamount.</title>
        <authorList>
            <person name="Hashimoto Y."/>
            <person name="Nakagawa S."/>
        </authorList>
    </citation>
    <scope>NUCLEOTIDE SEQUENCE</scope>
    <source>
        <strain evidence="2">KT2</strain>
    </source>
</reference>
<protein>
    <recommendedName>
        <fullName evidence="1">NapC/NirT cytochrome c N-terminal domain-containing protein</fullName>
    </recommendedName>
</protein>
<gene>
    <name evidence="2" type="ORF">DGMP_05810</name>
</gene>
<evidence type="ECO:0000313" key="2">
    <source>
        <dbReference type="EMBL" id="BCL59888.1"/>
    </source>
</evidence>
<dbReference type="AlphaFoldDB" id="A0A8D5FJA0"/>
<proteinExistence type="predicted"/>
<dbReference type="Pfam" id="PF03264">
    <property type="entry name" value="Cytochrom_NNT"/>
    <property type="match status" value="1"/>
</dbReference>
<accession>A0A8D5FJA0</accession>
<organism evidence="2 3">
    <name type="scientific">Desulfomarina profundi</name>
    <dbReference type="NCBI Taxonomy" id="2772557"/>
    <lineage>
        <taxon>Bacteria</taxon>
        <taxon>Pseudomonadati</taxon>
        <taxon>Thermodesulfobacteriota</taxon>
        <taxon>Desulfobulbia</taxon>
        <taxon>Desulfobulbales</taxon>
        <taxon>Desulfobulbaceae</taxon>
        <taxon>Desulfomarina</taxon>
    </lineage>
</organism>
<keyword evidence="3" id="KW-1185">Reference proteome</keyword>
<dbReference type="InterPro" id="IPR005126">
    <property type="entry name" value="NapC/NirT_cyt_c_N"/>
</dbReference>
<name>A0A8D5FJA0_9BACT</name>
<evidence type="ECO:0000259" key="1">
    <source>
        <dbReference type="Pfam" id="PF03264"/>
    </source>
</evidence>
<sequence length="194" mass="22110">MERSLMRVMHGVVSAVVTYLLVGWGTAFAGDRPVAEECMRCHDVRTYEYELSYSVHAKDKDGKKISCDQCHTPHFNPVTSYYARDEYYDKKIFKPEDFDRRAMQKNVQQSVPAKKCQVCHEDLSKDARGKKISEIGRLSHDAFLGKNGSTRKNCAGCHRNVAHLPEFDRDLLINAEFAKNLADHPMVKALKEGN</sequence>
<dbReference type="Proteomes" id="UP000826725">
    <property type="component" value="Chromosome"/>
</dbReference>
<evidence type="ECO:0000313" key="3">
    <source>
        <dbReference type="Proteomes" id="UP000826725"/>
    </source>
</evidence>